<dbReference type="PANTHER" id="PTHR12121:SF100">
    <property type="entry name" value="POLY(A)-SPECIFIC RIBONUCLEASE"/>
    <property type="match status" value="1"/>
</dbReference>
<sequence>MGPHYIASVDLQRFLGSSLISHQTHGKTKMYPSDLGRRLENGGSRSAGASWNGYQLPMCNYQSCNSHMPQFGHSNLNYLVWTGVPLVNLANGVLNGHDKWSYELSRRNDYEKCLTRTREYGISHALEENVPSKSYSIPIHSYVDANNIHAQETPPIFPEEDKETSLFRNLDEVEGHGFFSVEGFHQPCRFYSPEDCYGIKEVNPLIFSYPTSLDHQQFGDETSPVSNESYYRYVPELVCQVQQNDSFGFMWKESFDITDNCLPQIVKPRKRLRKHKNMCTFQDHISSRSGILTLKPYQPLCYKYSNFQKNQAKMREIEVSNDDFKNIQSQSLVIENVSRSRANKALMAELSDSATISLQSQSLIGDDSFAADSISSNCSSVLTNSVSHYKVCYPHVTPLYSECEYFEDLSSSLFLVAQQDPSDQLTRKEPEISTTELESEVPSRFFTSCYESNELKMNFCPRLSLSEENEMNRGDKFETYVTPGSEPSSHFYISSFTSPYPPQRPWISLEHPNRQSPSCVFSVMCYNILCPKYATRQMYGYCPTWALSWEYRRKCIMEEIKHYSADIISLQEVETDQFYNFFLPELRNEGYDGIFSPKSRAKIVLESERKHVDGCAIFFRSNKFSLIKEHLVEFNQLAMANAEGSDDMLNRVQTKDNIGLAALLQTNEGAFENGVLPGSSEIHQPLLVCTAHIHWDPEYCDVKLIQTMMLMSELHGILEDATQSFRPGSQKPDINNIPLLLCGDFNSLPESGVVEFLTSGRVSVDHPDFKKLGYKDCLRKLSSTDKTSEYTHCFMLANAYKEDFMTYTNYTYDFKGIIDYIFFPTKHMTVLGLLGSLDLEWLKENKIAGCPHPHIPSDHFPLLVEFEITPQSSFPVLPNGLIHSR</sequence>
<evidence type="ECO:0000313" key="3">
    <source>
        <dbReference type="RefSeq" id="XP_022247656.1"/>
    </source>
</evidence>
<keyword evidence="2" id="KW-1185">Reference proteome</keyword>
<reference evidence="3" key="1">
    <citation type="submission" date="2025-08" db="UniProtKB">
        <authorList>
            <consortium name="RefSeq"/>
        </authorList>
    </citation>
    <scope>IDENTIFICATION</scope>
    <source>
        <tissue evidence="3">Muscle</tissue>
    </source>
</reference>
<protein>
    <submittedName>
        <fullName evidence="3">Uncharacterized protein LOC106464062 isoform X1</fullName>
    </submittedName>
</protein>
<dbReference type="Gene3D" id="3.60.10.10">
    <property type="entry name" value="Endonuclease/exonuclease/phosphatase"/>
    <property type="match status" value="1"/>
</dbReference>
<gene>
    <name evidence="3" type="primary">LOC106464062</name>
</gene>
<dbReference type="PANTHER" id="PTHR12121">
    <property type="entry name" value="CARBON CATABOLITE REPRESSOR PROTEIN 4"/>
    <property type="match status" value="1"/>
</dbReference>
<feature type="domain" description="Endonuclease/exonuclease/phosphatase" evidence="1">
    <location>
        <begin position="526"/>
        <end position="859"/>
    </location>
</feature>
<dbReference type="InterPro" id="IPR005135">
    <property type="entry name" value="Endo/exonuclease/phosphatase"/>
</dbReference>
<dbReference type="Pfam" id="PF03372">
    <property type="entry name" value="Exo_endo_phos"/>
    <property type="match status" value="1"/>
</dbReference>
<dbReference type="GeneID" id="106464062"/>
<evidence type="ECO:0000259" key="1">
    <source>
        <dbReference type="Pfam" id="PF03372"/>
    </source>
</evidence>
<name>A0ABM1SVK0_LIMPO</name>
<dbReference type="RefSeq" id="XP_022247656.1">
    <property type="nucleotide sequence ID" value="XM_022391948.1"/>
</dbReference>
<organism evidence="2 3">
    <name type="scientific">Limulus polyphemus</name>
    <name type="common">Atlantic horseshoe crab</name>
    <dbReference type="NCBI Taxonomy" id="6850"/>
    <lineage>
        <taxon>Eukaryota</taxon>
        <taxon>Metazoa</taxon>
        <taxon>Ecdysozoa</taxon>
        <taxon>Arthropoda</taxon>
        <taxon>Chelicerata</taxon>
        <taxon>Merostomata</taxon>
        <taxon>Xiphosura</taxon>
        <taxon>Limulidae</taxon>
        <taxon>Limulus</taxon>
    </lineage>
</organism>
<accession>A0ABM1SVK0</accession>
<dbReference type="Proteomes" id="UP000694941">
    <property type="component" value="Unplaced"/>
</dbReference>
<evidence type="ECO:0000313" key="2">
    <source>
        <dbReference type="Proteomes" id="UP000694941"/>
    </source>
</evidence>
<dbReference type="InterPro" id="IPR036691">
    <property type="entry name" value="Endo/exonu/phosph_ase_sf"/>
</dbReference>
<dbReference type="InterPro" id="IPR050410">
    <property type="entry name" value="CCR4/nocturin_mRNA_transcr"/>
</dbReference>
<dbReference type="SUPFAM" id="SSF56219">
    <property type="entry name" value="DNase I-like"/>
    <property type="match status" value="1"/>
</dbReference>
<proteinExistence type="predicted"/>